<evidence type="ECO:0000256" key="6">
    <source>
        <dbReference type="ARBA" id="ARBA00022827"/>
    </source>
</evidence>
<dbReference type="InterPro" id="IPR055275">
    <property type="entry name" value="Ferredox_Rdtase"/>
</dbReference>
<dbReference type="Gene3D" id="3.30.70.20">
    <property type="match status" value="1"/>
</dbReference>
<reference evidence="16" key="1">
    <citation type="submission" date="2017-12" db="EMBL/GenBank/DDBJ databases">
        <title>Sequencing the genomes of 1000 Actinobacteria strains.</title>
        <authorList>
            <person name="Klenk H.-P."/>
        </authorList>
    </citation>
    <scope>NUCLEOTIDE SEQUENCE [LARGE SCALE GENOMIC DNA]</scope>
    <source>
        <strain evidence="16">DSM 44228</strain>
    </source>
</reference>
<dbReference type="GO" id="GO:0004324">
    <property type="term" value="F:ferredoxin-NADP+ reductase activity"/>
    <property type="evidence" value="ECO:0007669"/>
    <property type="project" value="UniProtKB-EC"/>
</dbReference>
<dbReference type="PANTHER" id="PTHR48467:SF1">
    <property type="entry name" value="GLUTAMATE SYNTHASE 1 [NADH], CHLOROPLASTIC-LIKE"/>
    <property type="match status" value="1"/>
</dbReference>
<dbReference type="PRINTS" id="PR00419">
    <property type="entry name" value="ADXRDTASE"/>
</dbReference>
<comment type="caution">
    <text evidence="16">The sequence shown here is derived from an EMBL/GenBank/DDBJ whole genome shotgun (WGS) entry which is preliminary data.</text>
</comment>
<gene>
    <name evidence="16" type="ORF">A8926_4265</name>
</gene>
<dbReference type="Gene3D" id="3.50.50.60">
    <property type="entry name" value="FAD/NAD(P)-binding domain"/>
    <property type="match status" value="1"/>
</dbReference>
<feature type="domain" description="4Fe-4S ferredoxin-type" evidence="15">
    <location>
        <begin position="1"/>
        <end position="29"/>
    </location>
</feature>
<dbReference type="InterPro" id="IPR023753">
    <property type="entry name" value="FAD/NAD-binding_dom"/>
</dbReference>
<evidence type="ECO:0000256" key="12">
    <source>
        <dbReference type="PIRSR" id="PIRSR000362-1"/>
    </source>
</evidence>
<evidence type="ECO:0000256" key="13">
    <source>
        <dbReference type="PIRSR" id="PIRSR000362-2"/>
    </source>
</evidence>
<evidence type="ECO:0000256" key="2">
    <source>
        <dbReference type="ARBA" id="ARBA00008312"/>
    </source>
</evidence>
<dbReference type="PROSITE" id="PS51379">
    <property type="entry name" value="4FE4S_FER_2"/>
    <property type="match status" value="2"/>
</dbReference>
<feature type="binding site" evidence="12">
    <location>
        <position position="142"/>
    </location>
    <ligand>
        <name>FAD</name>
        <dbReference type="ChEBI" id="CHEBI:57692"/>
    </ligand>
</feature>
<dbReference type="Gene3D" id="3.40.50.720">
    <property type="entry name" value="NAD(P)-binding Rossmann-like Domain"/>
    <property type="match status" value="1"/>
</dbReference>
<evidence type="ECO:0000313" key="16">
    <source>
        <dbReference type="EMBL" id="PKW16434.1"/>
    </source>
</evidence>
<dbReference type="EC" id="1.18.1.2" evidence="3"/>
<evidence type="ECO:0000256" key="9">
    <source>
        <dbReference type="ARBA" id="ARBA00023004"/>
    </source>
</evidence>
<feature type="region of interest" description="Disordered" evidence="14">
    <location>
        <begin position="531"/>
        <end position="551"/>
    </location>
</feature>
<feature type="binding site" evidence="12">
    <location>
        <position position="467"/>
    </location>
    <ligand>
        <name>FAD</name>
        <dbReference type="ChEBI" id="CHEBI:57692"/>
    </ligand>
</feature>
<name>A0A2N3Y0I1_SACSN</name>
<accession>A0A2N3Y0I1</accession>
<dbReference type="InterPro" id="IPR017896">
    <property type="entry name" value="4Fe4S_Fe-S-bd"/>
</dbReference>
<dbReference type="Pfam" id="PF07992">
    <property type="entry name" value="Pyr_redox_2"/>
    <property type="match status" value="1"/>
</dbReference>
<comment type="cofactor">
    <cofactor evidence="1 12">
        <name>FAD</name>
        <dbReference type="ChEBI" id="CHEBI:57692"/>
    </cofactor>
</comment>
<evidence type="ECO:0000313" key="17">
    <source>
        <dbReference type="Proteomes" id="UP000233786"/>
    </source>
</evidence>
<evidence type="ECO:0000256" key="14">
    <source>
        <dbReference type="SAM" id="MobiDB-lite"/>
    </source>
</evidence>
<keyword evidence="7 13" id="KW-0521">NADP</keyword>
<dbReference type="PANTHER" id="PTHR48467">
    <property type="entry name" value="GLUTAMATE SYNTHASE 1 [NADH], CHLOROPLASTIC-LIKE"/>
    <property type="match status" value="1"/>
</dbReference>
<keyword evidence="10" id="KW-0411">Iron-sulfur</keyword>
<feature type="binding site" evidence="13">
    <location>
        <position position="313"/>
    </location>
    <ligand>
        <name>NADP(+)</name>
        <dbReference type="ChEBI" id="CHEBI:58349"/>
    </ligand>
</feature>
<dbReference type="EMBL" id="PJNB01000001">
    <property type="protein sequence ID" value="PKW16434.1"/>
    <property type="molecule type" value="Genomic_DNA"/>
</dbReference>
<dbReference type="GO" id="GO:0051536">
    <property type="term" value="F:iron-sulfur cluster binding"/>
    <property type="evidence" value="ECO:0007669"/>
    <property type="project" value="UniProtKB-KW"/>
</dbReference>
<evidence type="ECO:0000256" key="1">
    <source>
        <dbReference type="ARBA" id="ARBA00001974"/>
    </source>
</evidence>
<dbReference type="InterPro" id="IPR017900">
    <property type="entry name" value="4Fe4S_Fe_S_CS"/>
</dbReference>
<evidence type="ECO:0000256" key="4">
    <source>
        <dbReference type="ARBA" id="ARBA00022630"/>
    </source>
</evidence>
<evidence type="ECO:0000256" key="7">
    <source>
        <dbReference type="ARBA" id="ARBA00022857"/>
    </source>
</evidence>
<evidence type="ECO:0000256" key="8">
    <source>
        <dbReference type="ARBA" id="ARBA00023002"/>
    </source>
</evidence>
<dbReference type="InterPro" id="IPR036188">
    <property type="entry name" value="FAD/NAD-bd_sf"/>
</dbReference>
<feature type="binding site" evidence="12">
    <location>
        <begin position="474"/>
        <end position="476"/>
    </location>
    <ligand>
        <name>FAD</name>
        <dbReference type="ChEBI" id="CHEBI:57692"/>
    </ligand>
</feature>
<feature type="domain" description="4Fe-4S ferredoxin-type" evidence="15">
    <location>
        <begin position="37"/>
        <end position="66"/>
    </location>
</feature>
<dbReference type="Proteomes" id="UP000233786">
    <property type="component" value="Unassembled WGS sequence"/>
</dbReference>
<feature type="binding site" evidence="13">
    <location>
        <begin position="257"/>
        <end position="260"/>
    </location>
    <ligand>
        <name>NADP(+)</name>
        <dbReference type="ChEBI" id="CHEBI:58349"/>
    </ligand>
</feature>
<evidence type="ECO:0000256" key="3">
    <source>
        <dbReference type="ARBA" id="ARBA00013223"/>
    </source>
</evidence>
<dbReference type="STRING" id="994479.GCA_000194155_07213"/>
<dbReference type="SUPFAM" id="SSF54862">
    <property type="entry name" value="4Fe-4S ferredoxins"/>
    <property type="match status" value="1"/>
</dbReference>
<dbReference type="PIRSF" id="PIRSF000362">
    <property type="entry name" value="FNR"/>
    <property type="match status" value="1"/>
</dbReference>
<feature type="binding site" evidence="12">
    <location>
        <position position="120"/>
    </location>
    <ligand>
        <name>FAD</name>
        <dbReference type="ChEBI" id="CHEBI:57692"/>
    </ligand>
</feature>
<dbReference type="RefSeq" id="WP_010314764.1">
    <property type="nucleotide sequence ID" value="NZ_CP061007.1"/>
</dbReference>
<dbReference type="GO" id="GO:0046872">
    <property type="term" value="F:metal ion binding"/>
    <property type="evidence" value="ECO:0007669"/>
    <property type="project" value="UniProtKB-KW"/>
</dbReference>
<dbReference type="InterPro" id="IPR021163">
    <property type="entry name" value="Ferredox_Rdtase_adrenod"/>
</dbReference>
<feature type="binding site" evidence="12">
    <location>
        <position position="186"/>
    </location>
    <ligand>
        <name>FAD</name>
        <dbReference type="ChEBI" id="CHEBI:57692"/>
    </ligand>
</feature>
<protein>
    <recommendedName>
        <fullName evidence="3">ferredoxin--NADP(+) reductase</fullName>
        <ecNumber evidence="3">1.18.1.2</ecNumber>
    </recommendedName>
</protein>
<dbReference type="Pfam" id="PF00037">
    <property type="entry name" value="Fer4"/>
    <property type="match status" value="1"/>
</dbReference>
<feature type="binding site" evidence="13">
    <location>
        <position position="474"/>
    </location>
    <ligand>
        <name>NADP(+)</name>
        <dbReference type="ChEBI" id="CHEBI:58349"/>
    </ligand>
</feature>
<comment type="similarity">
    <text evidence="2">Belongs to the ferredoxin--NADP reductase type 1 family.</text>
</comment>
<dbReference type="AlphaFoldDB" id="A0A2N3Y0I1"/>
<proteinExistence type="inferred from homology"/>
<evidence type="ECO:0000256" key="11">
    <source>
        <dbReference type="ARBA" id="ARBA00047776"/>
    </source>
</evidence>
<dbReference type="PROSITE" id="PS00198">
    <property type="entry name" value="4FE4S_FER_1"/>
    <property type="match status" value="1"/>
</dbReference>
<evidence type="ECO:0000259" key="15">
    <source>
        <dbReference type="PROSITE" id="PS51379"/>
    </source>
</evidence>
<keyword evidence="5" id="KW-0479">Metal-binding</keyword>
<dbReference type="OrthoDB" id="289202at2"/>
<comment type="catalytic activity">
    <reaction evidence="11">
        <text>2 reduced [2Fe-2S]-[ferredoxin] + NADP(+) + H(+) = 2 oxidized [2Fe-2S]-[ferredoxin] + NADPH</text>
        <dbReference type="Rhea" id="RHEA:20125"/>
        <dbReference type="Rhea" id="RHEA-COMP:10000"/>
        <dbReference type="Rhea" id="RHEA-COMP:10001"/>
        <dbReference type="ChEBI" id="CHEBI:15378"/>
        <dbReference type="ChEBI" id="CHEBI:33737"/>
        <dbReference type="ChEBI" id="CHEBI:33738"/>
        <dbReference type="ChEBI" id="CHEBI:57783"/>
        <dbReference type="ChEBI" id="CHEBI:58349"/>
        <dbReference type="EC" id="1.18.1.2"/>
    </reaction>
</comment>
<keyword evidence="6 12" id="KW-0274">FAD</keyword>
<keyword evidence="17" id="KW-1185">Reference proteome</keyword>
<dbReference type="SUPFAM" id="SSF51971">
    <property type="entry name" value="Nucleotide-binding domain"/>
    <property type="match status" value="1"/>
</dbReference>
<feature type="binding site" evidence="13">
    <location>
        <begin position="301"/>
        <end position="302"/>
    </location>
    <ligand>
        <name>NADP(+)</name>
        <dbReference type="ChEBI" id="CHEBI:58349"/>
    </ligand>
</feature>
<sequence length="565" mass="61095">MTYVITRSCCNDATCVTVCPVNCIHPTPDEPDYATAEMLYIDPDTCIDCGACVDVCPVEAISPDFDLTGNAKRYLDINARYFRDPAHQDYPETQYQKRKPAVEVSEAEPLRIAIVGSGPAACYAAEEVLSRKGLQAEVHMFERLPTPWGLVRHGVAPDHQDTKEITRQFTGTARRKNLDLHLNVDIGEHLSHDELLAHHHAVLYAVGAAADRSLGVPGEELPGSHSATEFVAWYNGHPDFADRTFDLSGERAVIVGNGNVALDVARILASDVDRLARTDIADHALEALAASNISEVLVLGRRGPAQAAFTTPELLGLADTGDFDVVVDPADAALDPVSAAALSRHDIGVLKTEVLAELARQPPGRGDKRVELRFLTSPVEILGDDRVRGIRVVRNALADSSGRLVAQPTGDVTELNCGLVLCSIGYRGRPLPGLPFDAGKGTLPNHRGRVVDPATGDPLAGVYTAGWIKRGPSGVIGTNKKCAEDTVQALLDDYEAGRLKSPEHDAEALRTLLTERRPEALDYAAWEAIDRHEKKTAKPQRRPRVKLTSSTDLLAVAAGDRETTR</sequence>
<feature type="compositionally biased region" description="Basic residues" evidence="14">
    <location>
        <begin position="534"/>
        <end position="545"/>
    </location>
</feature>
<evidence type="ECO:0000256" key="5">
    <source>
        <dbReference type="ARBA" id="ARBA00022723"/>
    </source>
</evidence>
<keyword evidence="9" id="KW-0408">Iron</keyword>
<keyword evidence="4" id="KW-0285">Flavoprotein</keyword>
<evidence type="ECO:0000256" key="10">
    <source>
        <dbReference type="ARBA" id="ARBA00023014"/>
    </source>
</evidence>
<feature type="binding site" evidence="12">
    <location>
        <position position="150"/>
    </location>
    <ligand>
        <name>FAD</name>
        <dbReference type="ChEBI" id="CHEBI:57692"/>
    </ligand>
</feature>
<keyword evidence="8" id="KW-0560">Oxidoreductase</keyword>
<organism evidence="16 17">
    <name type="scientific">Saccharopolyspora spinosa</name>
    <dbReference type="NCBI Taxonomy" id="60894"/>
    <lineage>
        <taxon>Bacteria</taxon>
        <taxon>Bacillati</taxon>
        <taxon>Actinomycetota</taxon>
        <taxon>Actinomycetes</taxon>
        <taxon>Pseudonocardiales</taxon>
        <taxon>Pseudonocardiaceae</taxon>
        <taxon>Saccharopolyspora</taxon>
    </lineage>
</organism>